<sequence>MNICILVKPIIDSNSVKWDYQNQKFSYLSYTFNSADLLALQWACDYKRKNGATITVIVAVDSKMEIDEKGLLKYDLDHCIILKQPRLKEQRNESARLLAMEIRKRPFDVILSGSVSEDENLGITPTMVAELLQIPSITNIHQIEVETEKVWKVYRSVERGIVQLYKVKLPALIGVVHSLGRRRYIPRYSNSINVKKHIVIRELKDTIQDTKVKILKVSEPKPNIRYFDIPNGSLSTEQRLLKIMGIAQDKKEQSSLKVATDVNEKTIHFLTQKLQKWLKEG</sequence>
<gene>
    <name evidence="2" type="ORF">HR057_08805</name>
</gene>
<accession>A0A8J8KCA9</accession>
<dbReference type="Pfam" id="PF01012">
    <property type="entry name" value="ETF"/>
    <property type="match status" value="1"/>
</dbReference>
<evidence type="ECO:0000313" key="2">
    <source>
        <dbReference type="EMBL" id="NSL51848.1"/>
    </source>
</evidence>
<dbReference type="EMBL" id="JABTTE010000010">
    <property type="protein sequence ID" value="NSL51848.1"/>
    <property type="molecule type" value="Genomic_DNA"/>
</dbReference>
<reference evidence="2" key="1">
    <citation type="submission" date="2020-06" db="EMBL/GenBank/DDBJ databases">
        <title>A novel thermopfilic bacterium from Erzurum, Turkey.</title>
        <authorList>
            <person name="Adiguzel A."/>
            <person name="Ay H."/>
            <person name="Baltaci M.O."/>
        </authorList>
    </citation>
    <scope>NUCLEOTIDE SEQUENCE</scope>
    <source>
        <strain evidence="2">P2</strain>
    </source>
</reference>
<dbReference type="InterPro" id="IPR012255">
    <property type="entry name" value="ETF_b"/>
</dbReference>
<dbReference type="InterPro" id="IPR014730">
    <property type="entry name" value="ETF_a/b_N"/>
</dbReference>
<dbReference type="AlphaFoldDB" id="A0A8J8KCA9"/>
<dbReference type="InterPro" id="IPR014729">
    <property type="entry name" value="Rossmann-like_a/b/a_fold"/>
</dbReference>
<keyword evidence="3" id="KW-1185">Reference proteome</keyword>
<name>A0A8J8KCA9_9BACI</name>
<protein>
    <recommendedName>
        <fullName evidence="1">Electron transfer flavoprotein alpha/beta-subunit N-terminal domain-containing protein</fullName>
    </recommendedName>
</protein>
<dbReference type="SMART" id="SM00893">
    <property type="entry name" value="ETF"/>
    <property type="match status" value="1"/>
</dbReference>
<dbReference type="Proteomes" id="UP000625804">
    <property type="component" value="Unassembled WGS sequence"/>
</dbReference>
<feature type="domain" description="Electron transfer flavoprotein alpha/beta-subunit N-terminal" evidence="1">
    <location>
        <begin position="24"/>
        <end position="202"/>
    </location>
</feature>
<dbReference type="Gene3D" id="3.40.50.620">
    <property type="entry name" value="HUPs"/>
    <property type="match status" value="1"/>
</dbReference>
<dbReference type="PANTHER" id="PTHR21294">
    <property type="entry name" value="ELECTRON TRANSFER FLAVOPROTEIN BETA-SUBUNIT"/>
    <property type="match status" value="1"/>
</dbReference>
<organism evidence="2 3">
    <name type="scientific">Calidifontibacillus erzurumensis</name>
    <dbReference type="NCBI Taxonomy" id="2741433"/>
    <lineage>
        <taxon>Bacteria</taxon>
        <taxon>Bacillati</taxon>
        <taxon>Bacillota</taxon>
        <taxon>Bacilli</taxon>
        <taxon>Bacillales</taxon>
        <taxon>Bacillaceae</taxon>
        <taxon>Calidifontibacillus/Schinkia group</taxon>
        <taxon>Calidifontibacillus</taxon>
    </lineage>
</organism>
<dbReference type="SUPFAM" id="SSF52402">
    <property type="entry name" value="Adenine nucleotide alpha hydrolases-like"/>
    <property type="match status" value="1"/>
</dbReference>
<comment type="caution">
    <text evidence="2">The sequence shown here is derived from an EMBL/GenBank/DDBJ whole genome shotgun (WGS) entry which is preliminary data.</text>
</comment>
<evidence type="ECO:0000259" key="1">
    <source>
        <dbReference type="SMART" id="SM00893"/>
    </source>
</evidence>
<proteinExistence type="predicted"/>
<evidence type="ECO:0000313" key="3">
    <source>
        <dbReference type="Proteomes" id="UP000625804"/>
    </source>
</evidence>
<dbReference type="GO" id="GO:0009055">
    <property type="term" value="F:electron transfer activity"/>
    <property type="evidence" value="ECO:0007669"/>
    <property type="project" value="InterPro"/>
</dbReference>
<dbReference type="RefSeq" id="WP_173731056.1">
    <property type="nucleotide sequence ID" value="NZ_JABTTE010000010.1"/>
</dbReference>